<gene>
    <name evidence="2" type="ORF">SAMN06265379_101144</name>
</gene>
<feature type="chain" id="PRO_5022126818" evidence="1">
    <location>
        <begin position="20"/>
        <end position="518"/>
    </location>
</feature>
<dbReference type="AlphaFoldDB" id="A0A521AHG1"/>
<protein>
    <submittedName>
        <fullName evidence="2">Por secretion system C-terminal sorting domain-containing protein</fullName>
    </submittedName>
</protein>
<dbReference type="EMBL" id="FXTB01000001">
    <property type="protein sequence ID" value="SMO34254.1"/>
    <property type="molecule type" value="Genomic_DNA"/>
</dbReference>
<dbReference type="InterPro" id="IPR026444">
    <property type="entry name" value="Secre_tail"/>
</dbReference>
<dbReference type="NCBIfam" id="TIGR04183">
    <property type="entry name" value="Por_Secre_tail"/>
    <property type="match status" value="1"/>
</dbReference>
<evidence type="ECO:0000256" key="1">
    <source>
        <dbReference type="SAM" id="SignalP"/>
    </source>
</evidence>
<evidence type="ECO:0000313" key="2">
    <source>
        <dbReference type="EMBL" id="SMO34254.1"/>
    </source>
</evidence>
<proteinExistence type="predicted"/>
<feature type="signal peptide" evidence="1">
    <location>
        <begin position="1"/>
        <end position="19"/>
    </location>
</feature>
<organism evidence="2 3">
    <name type="scientific">Saccharicrinis carchari</name>
    <dbReference type="NCBI Taxonomy" id="1168039"/>
    <lineage>
        <taxon>Bacteria</taxon>
        <taxon>Pseudomonadati</taxon>
        <taxon>Bacteroidota</taxon>
        <taxon>Bacteroidia</taxon>
        <taxon>Marinilabiliales</taxon>
        <taxon>Marinilabiliaceae</taxon>
        <taxon>Saccharicrinis</taxon>
    </lineage>
</organism>
<dbReference type="RefSeq" id="WP_142531561.1">
    <property type="nucleotide sequence ID" value="NZ_FXTB01000001.1"/>
</dbReference>
<dbReference type="Gene3D" id="2.40.128.720">
    <property type="match status" value="1"/>
</dbReference>
<keyword evidence="3" id="KW-1185">Reference proteome</keyword>
<dbReference type="OrthoDB" id="1116292at2"/>
<sequence length="518" mass="60303">MKTTFTLLIIIGLSIHTFAQHTNPFNKRSNQQNIEKINQLKSGHLGFLPVSITIDNWEDESWQFNLSNTFEYDEHGNVLTMTSAQGKTINTYDENNNLITNIFQVYVQGEGKYVNTLKSEFLYDGQNFQYESRSYMWSNDEWQVTTGNRTVREYDTNGNVISELFSMYQPGTGWYESYGYKIERIYSGALLTTEIWNNRVSGGWEPEEKTEFFYDTDNKPYMAREYEYNGSDFLLLGRYINVNWYLWNGNIIEDSYLNGYTFQTYNGTGDIDDDASYTNDEKMTALYPEGVENGIPRVAEELYQTWKGGAWVNSLRETMEHRNNYVSDKEEEWQNDVWMTSYYEKTYTTPALVYHLQHTYAAGTLIRVDQNTEKFDAFANLIEEKNEWHNGDANWIQEDGYKYNISYEGSTAKILERITMVWNSFTGAYVNETRETYEYGATNINEEEITVSVYPTIIDSKINIVSDKESWATFYSLTGSVVLQKQVYAGANNVSTSELPAGYYILKVNKDIFKVIKK</sequence>
<dbReference type="Proteomes" id="UP000319040">
    <property type="component" value="Unassembled WGS sequence"/>
</dbReference>
<accession>A0A521AHG1</accession>
<evidence type="ECO:0000313" key="3">
    <source>
        <dbReference type="Proteomes" id="UP000319040"/>
    </source>
</evidence>
<keyword evidence="1" id="KW-0732">Signal</keyword>
<reference evidence="2 3" key="1">
    <citation type="submission" date="2017-05" db="EMBL/GenBank/DDBJ databases">
        <authorList>
            <person name="Varghese N."/>
            <person name="Submissions S."/>
        </authorList>
    </citation>
    <scope>NUCLEOTIDE SEQUENCE [LARGE SCALE GENOMIC DNA]</scope>
    <source>
        <strain evidence="2 3">DSM 27040</strain>
    </source>
</reference>
<name>A0A521AHG1_SACCC</name>